<dbReference type="AlphaFoldDB" id="A0A3R8PZC6"/>
<dbReference type="PANTHER" id="PTHR40459:SF1">
    <property type="entry name" value="CONSERVED HYPOTHETICAL ALANINE AND LEUCINE RICH PROTEIN"/>
    <property type="match status" value="1"/>
</dbReference>
<evidence type="ECO:0000313" key="2">
    <source>
        <dbReference type="EMBL" id="RRQ49026.1"/>
    </source>
</evidence>
<dbReference type="InterPro" id="IPR018931">
    <property type="entry name" value="DUF2520"/>
</dbReference>
<comment type="caution">
    <text evidence="2">The sequence shown here is derived from an EMBL/GenBank/DDBJ whole genome shotgun (WGS) entry which is preliminary data.</text>
</comment>
<gene>
    <name evidence="2" type="ORF">DZC72_12815</name>
</gene>
<dbReference type="PANTHER" id="PTHR40459">
    <property type="entry name" value="CONSERVED HYPOTHETICAL ALANINE AND LEUCINE RICH PROTEIN"/>
    <property type="match status" value="1"/>
</dbReference>
<dbReference type="Gene3D" id="3.40.50.720">
    <property type="entry name" value="NAD(P)-binding Rossmann-like Domain"/>
    <property type="match status" value="1"/>
</dbReference>
<proteinExistence type="predicted"/>
<dbReference type="EMBL" id="QUSX01000002">
    <property type="protein sequence ID" value="RRQ49026.1"/>
    <property type="molecule type" value="Genomic_DNA"/>
</dbReference>
<accession>A0A3R8PZC6</accession>
<dbReference type="Proteomes" id="UP000286990">
    <property type="component" value="Unassembled WGS sequence"/>
</dbReference>
<dbReference type="OrthoDB" id="9810755at2"/>
<evidence type="ECO:0000313" key="3">
    <source>
        <dbReference type="Proteomes" id="UP000286990"/>
    </source>
</evidence>
<dbReference type="InterPro" id="IPR036291">
    <property type="entry name" value="NAD(P)-bd_dom_sf"/>
</dbReference>
<dbReference type="RefSeq" id="WP_125223289.1">
    <property type="nucleotide sequence ID" value="NZ_QUSX01000002.1"/>
</dbReference>
<dbReference type="SUPFAM" id="SSF48179">
    <property type="entry name" value="6-phosphogluconate dehydrogenase C-terminal domain-like"/>
    <property type="match status" value="1"/>
</dbReference>
<name>A0A3R8PZC6_9FLAO</name>
<reference evidence="3" key="1">
    <citation type="submission" date="2018-08" db="EMBL/GenBank/DDBJ databases">
        <authorList>
            <person name="Khan S.A."/>
            <person name="J S.E."/>
        </authorList>
    </citation>
    <scope>NUCLEOTIDE SEQUENCE [LARGE SCALE GENOMIC DNA]</scope>
    <source>
        <strain evidence="3">PoM-212</strain>
    </source>
</reference>
<sequence>MISIVILGTGNVAQNLAECFHGIPEIDLVGIIGRTETSLHVFGNKYQVSKDWTNLPQADVYIIAVKDDAIGDVSNKMHVDGLVVHTSGSVALDVLSKHTKRGVFYPLQTFTAGKILDFKSIPLCLETNDDENKRLLGTLAEKISANVHFIDSEKRKILHLAAVFVNNFTNYMYTIASEICGEHQLNFSMLFPLIEETAAKIESMSPKEAQTGPAKRNDLKTLHGHLRLLKNEKHKTIYTLLSNAIKAANEHEEKL</sequence>
<dbReference type="Pfam" id="PF10728">
    <property type="entry name" value="DUF2520"/>
    <property type="match status" value="1"/>
</dbReference>
<organism evidence="2 3">
    <name type="scientific">Maribacter algicola</name>
    <dbReference type="NCBI Taxonomy" id="2498892"/>
    <lineage>
        <taxon>Bacteria</taxon>
        <taxon>Pseudomonadati</taxon>
        <taxon>Bacteroidota</taxon>
        <taxon>Flavobacteriia</taxon>
        <taxon>Flavobacteriales</taxon>
        <taxon>Flavobacteriaceae</taxon>
        <taxon>Maribacter</taxon>
    </lineage>
</organism>
<dbReference type="InterPro" id="IPR037108">
    <property type="entry name" value="TM1727-like_C_sf"/>
</dbReference>
<keyword evidence="3" id="KW-1185">Reference proteome</keyword>
<protein>
    <submittedName>
        <fullName evidence="2">DUF2520 domain-containing protein</fullName>
    </submittedName>
</protein>
<evidence type="ECO:0000259" key="1">
    <source>
        <dbReference type="Pfam" id="PF10728"/>
    </source>
</evidence>
<reference evidence="3" key="2">
    <citation type="submission" date="2018-12" db="EMBL/GenBank/DDBJ databases">
        <title>Maribacter lutimaris sp. nov., isolated from marine sediment.</title>
        <authorList>
            <person name="Kim K.K."/>
        </authorList>
    </citation>
    <scope>NUCLEOTIDE SEQUENCE [LARGE SCALE GENOMIC DNA]</scope>
    <source>
        <strain evidence="3">PoM-212</strain>
    </source>
</reference>
<dbReference type="Gene3D" id="1.10.1040.20">
    <property type="entry name" value="ProC-like, C-terminal domain"/>
    <property type="match status" value="1"/>
</dbReference>
<feature type="domain" description="DUF2520" evidence="1">
    <location>
        <begin position="121"/>
        <end position="244"/>
    </location>
</feature>
<dbReference type="InterPro" id="IPR008927">
    <property type="entry name" value="6-PGluconate_DH-like_C_sf"/>
</dbReference>
<dbReference type="SUPFAM" id="SSF51735">
    <property type="entry name" value="NAD(P)-binding Rossmann-fold domains"/>
    <property type="match status" value="1"/>
</dbReference>